<dbReference type="Gene3D" id="3.30.420.10">
    <property type="entry name" value="Ribonuclease H-like superfamily/Ribonuclease H"/>
    <property type="match status" value="1"/>
</dbReference>
<feature type="domain" description="Integrase catalytic" evidence="1">
    <location>
        <begin position="148"/>
        <end position="327"/>
    </location>
</feature>
<dbReference type="GO" id="GO:0015074">
    <property type="term" value="P:DNA integration"/>
    <property type="evidence" value="ECO:0007669"/>
    <property type="project" value="InterPro"/>
</dbReference>
<name>A0A0F9KBC2_9ZZZZ</name>
<evidence type="ECO:0000259" key="1">
    <source>
        <dbReference type="PROSITE" id="PS50994"/>
    </source>
</evidence>
<comment type="caution">
    <text evidence="2">The sequence shown here is derived from an EMBL/GenBank/DDBJ whole genome shotgun (WGS) entry which is preliminary data.</text>
</comment>
<dbReference type="AlphaFoldDB" id="A0A0F9KBC2"/>
<sequence>MLVAIAGWMNRQQQEVISYLREENRILREKLGHKRILLNDAQKRRLATAAMKLGRDLLRQFGTLFSPDTLLKWHRYLVARKYDGSDRRGKRGPVPRKANLIRKLVLRMVAENPSWGYGRIHGELKALGYDVSWQTVRRVMLDAGLLPDPDKPYKTTWNTFLQSHWDSIAACDFFTVEAWGVKGLTRYLVFFVIDLATRRVEIAGIHHTPCETQMLQWARNLTDAQDGFLKGKRVLIHDRDPLFTKKFRETLGATGVRALKLPKQSPNLNPVAESFVRNIKRECLSKMILFGEKHVRYVIQQYVEHYLTERPHRGLGNVRITDPKPDDGDGAVLCRQRLGGLLKAYYRDAA</sequence>
<dbReference type="InterPro" id="IPR012337">
    <property type="entry name" value="RNaseH-like_sf"/>
</dbReference>
<dbReference type="GO" id="GO:0003676">
    <property type="term" value="F:nucleic acid binding"/>
    <property type="evidence" value="ECO:0007669"/>
    <property type="project" value="InterPro"/>
</dbReference>
<protein>
    <recommendedName>
        <fullName evidence="1">Integrase catalytic domain-containing protein</fullName>
    </recommendedName>
</protein>
<dbReference type="InterPro" id="IPR001584">
    <property type="entry name" value="Integrase_cat-core"/>
</dbReference>
<evidence type="ECO:0000313" key="2">
    <source>
        <dbReference type="EMBL" id="KKM79444.1"/>
    </source>
</evidence>
<organism evidence="2">
    <name type="scientific">marine sediment metagenome</name>
    <dbReference type="NCBI Taxonomy" id="412755"/>
    <lineage>
        <taxon>unclassified sequences</taxon>
        <taxon>metagenomes</taxon>
        <taxon>ecological metagenomes</taxon>
    </lineage>
</organism>
<proteinExistence type="predicted"/>
<dbReference type="SUPFAM" id="SSF53098">
    <property type="entry name" value="Ribonuclease H-like"/>
    <property type="match status" value="1"/>
</dbReference>
<dbReference type="InterPro" id="IPR036397">
    <property type="entry name" value="RNaseH_sf"/>
</dbReference>
<reference evidence="2" key="1">
    <citation type="journal article" date="2015" name="Nature">
        <title>Complex archaea that bridge the gap between prokaryotes and eukaryotes.</title>
        <authorList>
            <person name="Spang A."/>
            <person name="Saw J.H."/>
            <person name="Jorgensen S.L."/>
            <person name="Zaremba-Niedzwiedzka K."/>
            <person name="Martijn J."/>
            <person name="Lind A.E."/>
            <person name="van Eijk R."/>
            <person name="Schleper C."/>
            <person name="Guy L."/>
            <person name="Ettema T.J."/>
        </authorList>
    </citation>
    <scope>NUCLEOTIDE SEQUENCE</scope>
</reference>
<dbReference type="PROSITE" id="PS50994">
    <property type="entry name" value="INTEGRASE"/>
    <property type="match status" value="1"/>
</dbReference>
<gene>
    <name evidence="2" type="ORF">LCGC14_1349890</name>
</gene>
<dbReference type="Pfam" id="PF13683">
    <property type="entry name" value="rve_3"/>
    <property type="match status" value="1"/>
</dbReference>
<accession>A0A0F9KBC2</accession>
<dbReference type="EMBL" id="LAZR01008334">
    <property type="protein sequence ID" value="KKM79444.1"/>
    <property type="molecule type" value="Genomic_DNA"/>
</dbReference>